<protein>
    <submittedName>
        <fullName evidence="1">Uncharacterized protein</fullName>
    </submittedName>
</protein>
<evidence type="ECO:0000313" key="1">
    <source>
        <dbReference type="EnsemblPlants" id="Bo2g116710.1"/>
    </source>
</evidence>
<accession>A0A0D3ATK9</accession>
<reference evidence="1 2" key="1">
    <citation type="journal article" date="2014" name="Genome Biol.">
        <title>Transcriptome and methylome profiling reveals relics of genome dominance in the mesopolyploid Brassica oleracea.</title>
        <authorList>
            <person name="Parkin I.A."/>
            <person name="Koh C."/>
            <person name="Tang H."/>
            <person name="Robinson S.J."/>
            <person name="Kagale S."/>
            <person name="Clarke W.E."/>
            <person name="Town C.D."/>
            <person name="Nixon J."/>
            <person name="Krishnakumar V."/>
            <person name="Bidwell S.L."/>
            <person name="Denoeud F."/>
            <person name="Belcram H."/>
            <person name="Links M.G."/>
            <person name="Just J."/>
            <person name="Clarke C."/>
            <person name="Bender T."/>
            <person name="Huebert T."/>
            <person name="Mason A.S."/>
            <person name="Pires J.C."/>
            <person name="Barker G."/>
            <person name="Moore J."/>
            <person name="Walley P.G."/>
            <person name="Manoli S."/>
            <person name="Batley J."/>
            <person name="Edwards D."/>
            <person name="Nelson M.N."/>
            <person name="Wang X."/>
            <person name="Paterson A.H."/>
            <person name="King G."/>
            <person name="Bancroft I."/>
            <person name="Chalhoub B."/>
            <person name="Sharpe A.G."/>
        </authorList>
    </citation>
    <scope>NUCLEOTIDE SEQUENCE</scope>
    <source>
        <strain evidence="1 2">cv. TO1000</strain>
    </source>
</reference>
<reference evidence="1" key="2">
    <citation type="submission" date="2015-03" db="UniProtKB">
        <authorList>
            <consortium name="EnsemblPlants"/>
        </authorList>
    </citation>
    <scope>IDENTIFICATION</scope>
</reference>
<evidence type="ECO:0000313" key="2">
    <source>
        <dbReference type="Proteomes" id="UP000032141"/>
    </source>
</evidence>
<dbReference type="HOGENOM" id="CLU_1362126_0_0_1"/>
<dbReference type="Proteomes" id="UP000032141">
    <property type="component" value="Chromosome C2"/>
</dbReference>
<sequence length="210" mass="23981">MSVYNNVGALATRAVGEFPSRSSITEDGKDMKMVLIDFGLNLIKACLRTPFEDQAERSSRVNQQIELLVRVRLMIWLRYMGASIEEQTRMLEFGSYPLIDVRDRTDSFTGQSLRSDRPNGLVSRYIATDSFAGRSLRSDRPSGLVGHYVVTGSFADRSLRSDRLVRGPVAMWRPCLDLYLTFHERVLGLLVFSFDESPEFSARFYRKRSC</sequence>
<organism evidence="1 2">
    <name type="scientific">Brassica oleracea var. oleracea</name>
    <dbReference type="NCBI Taxonomy" id="109376"/>
    <lineage>
        <taxon>Eukaryota</taxon>
        <taxon>Viridiplantae</taxon>
        <taxon>Streptophyta</taxon>
        <taxon>Embryophyta</taxon>
        <taxon>Tracheophyta</taxon>
        <taxon>Spermatophyta</taxon>
        <taxon>Magnoliopsida</taxon>
        <taxon>eudicotyledons</taxon>
        <taxon>Gunneridae</taxon>
        <taxon>Pentapetalae</taxon>
        <taxon>rosids</taxon>
        <taxon>malvids</taxon>
        <taxon>Brassicales</taxon>
        <taxon>Brassicaceae</taxon>
        <taxon>Brassiceae</taxon>
        <taxon>Brassica</taxon>
    </lineage>
</organism>
<dbReference type="EnsemblPlants" id="Bo2g116710.1">
    <property type="protein sequence ID" value="Bo2g116710.1"/>
    <property type="gene ID" value="Bo2g116710"/>
</dbReference>
<dbReference type="Gramene" id="Bo2g116710.1">
    <property type="protein sequence ID" value="Bo2g116710.1"/>
    <property type="gene ID" value="Bo2g116710"/>
</dbReference>
<proteinExistence type="predicted"/>
<dbReference type="AlphaFoldDB" id="A0A0D3ATK9"/>
<name>A0A0D3ATK9_BRAOL</name>
<keyword evidence="2" id="KW-1185">Reference proteome</keyword>